<evidence type="ECO:0000313" key="2">
    <source>
        <dbReference type="EMBL" id="KAF1973195.1"/>
    </source>
</evidence>
<evidence type="ECO:0000313" key="3">
    <source>
        <dbReference type="Proteomes" id="UP000800036"/>
    </source>
</evidence>
<sequence>IRRDIKAKQVVVNLLDLIVAVLRLYNRHLLVVSVYVEGTNARALADSTSKLHALIQQQRNRIRTRTDVILVGDFNQHDALWGGDDMVAH</sequence>
<evidence type="ECO:0000259" key="1">
    <source>
        <dbReference type="Pfam" id="PF14529"/>
    </source>
</evidence>
<feature type="domain" description="Endonuclease/exonuclease/phosphatase" evidence="1">
    <location>
        <begin position="30"/>
        <end position="84"/>
    </location>
</feature>
<proteinExistence type="predicted"/>
<dbReference type="SUPFAM" id="SSF56219">
    <property type="entry name" value="DNase I-like"/>
    <property type="match status" value="1"/>
</dbReference>
<feature type="non-terminal residue" evidence="2">
    <location>
        <position position="1"/>
    </location>
</feature>
<dbReference type="InterPro" id="IPR036691">
    <property type="entry name" value="Endo/exonu/phosph_ase_sf"/>
</dbReference>
<dbReference type="Pfam" id="PF14529">
    <property type="entry name" value="Exo_endo_phos_2"/>
    <property type="match status" value="1"/>
</dbReference>
<dbReference type="EMBL" id="ML976682">
    <property type="protein sequence ID" value="KAF1973195.1"/>
    <property type="molecule type" value="Genomic_DNA"/>
</dbReference>
<dbReference type="Gene3D" id="3.60.10.10">
    <property type="entry name" value="Endonuclease/exonuclease/phosphatase"/>
    <property type="match status" value="1"/>
</dbReference>
<dbReference type="GO" id="GO:0003824">
    <property type="term" value="F:catalytic activity"/>
    <property type="evidence" value="ECO:0007669"/>
    <property type="project" value="InterPro"/>
</dbReference>
<dbReference type="OrthoDB" id="3261222at2759"/>
<protein>
    <recommendedName>
        <fullName evidence="1">Endonuclease/exonuclease/phosphatase domain-containing protein</fullName>
    </recommendedName>
</protein>
<dbReference type="AlphaFoldDB" id="A0A6A5V7U3"/>
<reference evidence="2" key="1">
    <citation type="journal article" date="2020" name="Stud. Mycol.">
        <title>101 Dothideomycetes genomes: a test case for predicting lifestyles and emergence of pathogens.</title>
        <authorList>
            <person name="Haridas S."/>
            <person name="Albert R."/>
            <person name="Binder M."/>
            <person name="Bloem J."/>
            <person name="Labutti K."/>
            <person name="Salamov A."/>
            <person name="Andreopoulos B."/>
            <person name="Baker S."/>
            <person name="Barry K."/>
            <person name="Bills G."/>
            <person name="Bluhm B."/>
            <person name="Cannon C."/>
            <person name="Castanera R."/>
            <person name="Culley D."/>
            <person name="Daum C."/>
            <person name="Ezra D."/>
            <person name="Gonzalez J."/>
            <person name="Henrissat B."/>
            <person name="Kuo A."/>
            <person name="Liang C."/>
            <person name="Lipzen A."/>
            <person name="Lutzoni F."/>
            <person name="Magnuson J."/>
            <person name="Mondo S."/>
            <person name="Nolan M."/>
            <person name="Ohm R."/>
            <person name="Pangilinan J."/>
            <person name="Park H.-J."/>
            <person name="Ramirez L."/>
            <person name="Alfaro M."/>
            <person name="Sun H."/>
            <person name="Tritt A."/>
            <person name="Yoshinaga Y."/>
            <person name="Zwiers L.-H."/>
            <person name="Turgeon B."/>
            <person name="Goodwin S."/>
            <person name="Spatafora J."/>
            <person name="Crous P."/>
            <person name="Grigoriev I."/>
        </authorList>
    </citation>
    <scope>NUCLEOTIDE SEQUENCE</scope>
    <source>
        <strain evidence="2">CBS 107.79</strain>
    </source>
</reference>
<name>A0A6A5V7U3_9PLEO</name>
<keyword evidence="3" id="KW-1185">Reference proteome</keyword>
<dbReference type="Proteomes" id="UP000800036">
    <property type="component" value="Unassembled WGS sequence"/>
</dbReference>
<accession>A0A6A5V7U3</accession>
<organism evidence="2 3">
    <name type="scientific">Bimuria novae-zelandiae CBS 107.79</name>
    <dbReference type="NCBI Taxonomy" id="1447943"/>
    <lineage>
        <taxon>Eukaryota</taxon>
        <taxon>Fungi</taxon>
        <taxon>Dikarya</taxon>
        <taxon>Ascomycota</taxon>
        <taxon>Pezizomycotina</taxon>
        <taxon>Dothideomycetes</taxon>
        <taxon>Pleosporomycetidae</taxon>
        <taxon>Pleosporales</taxon>
        <taxon>Massarineae</taxon>
        <taxon>Didymosphaeriaceae</taxon>
        <taxon>Bimuria</taxon>
    </lineage>
</organism>
<dbReference type="InterPro" id="IPR005135">
    <property type="entry name" value="Endo/exonuclease/phosphatase"/>
</dbReference>
<gene>
    <name evidence="2" type="ORF">BU23DRAFT_465715</name>
</gene>